<dbReference type="HOGENOM" id="CLU_049196_0_0_1"/>
<feature type="compositionally biased region" description="Low complexity" evidence="1">
    <location>
        <begin position="293"/>
        <end position="319"/>
    </location>
</feature>
<sequence>MSEISVLGFKPSSQSSDTDTVHWAVLVSPATTNGGEASKSKPRFFSHRYSKSSGHSQECESQLFDMHDHRPRQQKYPVPVKAAGESSSSTSISSSISSSSPSAEHIQDNDSNMNWSNGIQEPVLSPSPSSSTSTATTTSITSPTNQPLPLYLRIKLGTHRSSPPKLAQKLSSLLYDTPTYGPEDDWLRAVLDMLTGSGILDTNHITTTTTGTTSTTSTSSNNLAVPSWSYDTGRILDFACEAAREATAQHEDENPNLRSTTSPVLELDYAADMARTAGVKATFVQPHHNHNNSFSRRSTRSSASLRSSPTSTPRTQSQTHLQEQIVGGSDPAVQTSSAPVTTPAVTPAAVAVPTPTPGSEQPQSQPQQQSHQLQPQPQPEPQPQSQAQSYASIIPPDEPPPAYTLSNPPDPTHRNWPAPIPVPVPEPSQVSAPGATPFATPNSNNTNNSNSNSNSNSIAATRSKSKSKSRKDPTPALRSGRYKSFLGLRISSSPNACHGLDDNSNSRNKTRSMRQKWSFERQDDPYGGLM</sequence>
<feature type="compositionally biased region" description="Low complexity" evidence="1">
    <location>
        <begin position="86"/>
        <end position="102"/>
    </location>
</feature>
<organism evidence="2 3">
    <name type="scientific">Capronia coronata CBS 617.96</name>
    <dbReference type="NCBI Taxonomy" id="1182541"/>
    <lineage>
        <taxon>Eukaryota</taxon>
        <taxon>Fungi</taxon>
        <taxon>Dikarya</taxon>
        <taxon>Ascomycota</taxon>
        <taxon>Pezizomycotina</taxon>
        <taxon>Eurotiomycetes</taxon>
        <taxon>Chaetothyriomycetidae</taxon>
        <taxon>Chaetothyriales</taxon>
        <taxon>Herpotrichiellaceae</taxon>
        <taxon>Capronia</taxon>
    </lineage>
</organism>
<dbReference type="RefSeq" id="XP_007720375.1">
    <property type="nucleotide sequence ID" value="XM_007722185.1"/>
</dbReference>
<feature type="compositionally biased region" description="Low complexity" evidence="1">
    <location>
        <begin position="338"/>
        <end position="375"/>
    </location>
</feature>
<feature type="compositionally biased region" description="Polar residues" evidence="1">
    <location>
        <begin position="51"/>
        <end position="60"/>
    </location>
</feature>
<feature type="region of interest" description="Disordered" evidence="1">
    <location>
        <begin position="1"/>
        <end position="20"/>
    </location>
</feature>
<name>W9Z3I6_9EURO</name>
<accession>W9Z3I6</accession>
<dbReference type="EMBL" id="AMWN01000001">
    <property type="protein sequence ID" value="EXJ96146.1"/>
    <property type="molecule type" value="Genomic_DNA"/>
</dbReference>
<dbReference type="Proteomes" id="UP000019484">
    <property type="component" value="Unassembled WGS sequence"/>
</dbReference>
<feature type="compositionally biased region" description="Basic residues" evidence="1">
    <location>
        <begin position="40"/>
        <end position="50"/>
    </location>
</feature>
<protein>
    <submittedName>
        <fullName evidence="2">Uncharacterized protein</fullName>
    </submittedName>
</protein>
<feature type="compositionally biased region" description="Low complexity" evidence="1">
    <location>
        <begin position="442"/>
        <end position="457"/>
    </location>
</feature>
<evidence type="ECO:0000313" key="3">
    <source>
        <dbReference type="Proteomes" id="UP000019484"/>
    </source>
</evidence>
<comment type="caution">
    <text evidence="2">The sequence shown here is derived from an EMBL/GenBank/DDBJ whole genome shotgun (WGS) entry which is preliminary data.</text>
</comment>
<feature type="region of interest" description="Disordered" evidence="1">
    <location>
        <begin position="283"/>
        <end position="530"/>
    </location>
</feature>
<proteinExistence type="predicted"/>
<feature type="compositionally biased region" description="Low complexity" evidence="1">
    <location>
        <begin position="126"/>
        <end position="144"/>
    </location>
</feature>
<dbReference type="OrthoDB" id="4119788at2759"/>
<evidence type="ECO:0000256" key="1">
    <source>
        <dbReference type="SAM" id="MobiDB-lite"/>
    </source>
</evidence>
<feature type="compositionally biased region" description="Polar residues" evidence="1">
    <location>
        <begin position="109"/>
        <end position="119"/>
    </location>
</feature>
<reference evidence="2 3" key="1">
    <citation type="submission" date="2013-03" db="EMBL/GenBank/DDBJ databases">
        <title>The Genome Sequence of Capronia coronata CBS 617.96.</title>
        <authorList>
            <consortium name="The Broad Institute Genomics Platform"/>
            <person name="Cuomo C."/>
            <person name="de Hoog S."/>
            <person name="Gorbushina A."/>
            <person name="Walker B."/>
            <person name="Young S.K."/>
            <person name="Zeng Q."/>
            <person name="Gargeya S."/>
            <person name="Fitzgerald M."/>
            <person name="Haas B."/>
            <person name="Abouelleil A."/>
            <person name="Allen A.W."/>
            <person name="Alvarado L."/>
            <person name="Arachchi H.M."/>
            <person name="Berlin A.M."/>
            <person name="Chapman S.B."/>
            <person name="Gainer-Dewar J."/>
            <person name="Goldberg J."/>
            <person name="Griggs A."/>
            <person name="Gujja S."/>
            <person name="Hansen M."/>
            <person name="Howarth C."/>
            <person name="Imamovic A."/>
            <person name="Ireland A."/>
            <person name="Larimer J."/>
            <person name="McCowan C."/>
            <person name="Murphy C."/>
            <person name="Pearson M."/>
            <person name="Poon T.W."/>
            <person name="Priest M."/>
            <person name="Roberts A."/>
            <person name="Saif S."/>
            <person name="Shea T."/>
            <person name="Sisk P."/>
            <person name="Sykes S."/>
            <person name="Wortman J."/>
            <person name="Nusbaum C."/>
            <person name="Birren B."/>
        </authorList>
    </citation>
    <scope>NUCLEOTIDE SEQUENCE [LARGE SCALE GENOMIC DNA]</scope>
    <source>
        <strain evidence="2 3">CBS 617.96</strain>
    </source>
</reference>
<keyword evidence="3" id="KW-1185">Reference proteome</keyword>
<feature type="region of interest" description="Disordered" evidence="1">
    <location>
        <begin position="29"/>
        <end position="144"/>
    </location>
</feature>
<dbReference type="STRING" id="1182541.W9Z3I6"/>
<dbReference type="AlphaFoldDB" id="W9Z3I6"/>
<evidence type="ECO:0000313" key="2">
    <source>
        <dbReference type="EMBL" id="EXJ96146.1"/>
    </source>
</evidence>
<dbReference type="GeneID" id="19156174"/>
<gene>
    <name evidence="2" type="ORF">A1O1_01272</name>
</gene>